<dbReference type="Pfam" id="PF12796">
    <property type="entry name" value="Ank_2"/>
    <property type="match status" value="2"/>
</dbReference>
<feature type="repeat" description="ANK" evidence="3">
    <location>
        <begin position="157"/>
        <end position="189"/>
    </location>
</feature>
<feature type="region of interest" description="Disordered" evidence="4">
    <location>
        <begin position="248"/>
        <end position="295"/>
    </location>
</feature>
<keyword evidence="1" id="KW-0677">Repeat</keyword>
<dbReference type="InterPro" id="IPR002110">
    <property type="entry name" value="Ankyrin_rpt"/>
</dbReference>
<dbReference type="AlphaFoldDB" id="A0A814LHC1"/>
<reference evidence="5" key="1">
    <citation type="submission" date="2021-02" db="EMBL/GenBank/DDBJ databases">
        <authorList>
            <person name="Nowell W R."/>
        </authorList>
    </citation>
    <scope>NUCLEOTIDE SEQUENCE</scope>
</reference>
<dbReference type="SMART" id="SM00248">
    <property type="entry name" value="ANK"/>
    <property type="match status" value="6"/>
</dbReference>
<dbReference type="PRINTS" id="PR01415">
    <property type="entry name" value="ANKYRIN"/>
</dbReference>
<feature type="compositionally biased region" description="Basic and acidic residues" evidence="4">
    <location>
        <begin position="284"/>
        <end position="295"/>
    </location>
</feature>
<dbReference type="GO" id="GO:0010468">
    <property type="term" value="P:regulation of gene expression"/>
    <property type="evidence" value="ECO:0007669"/>
    <property type="project" value="TreeGrafter"/>
</dbReference>
<feature type="repeat" description="ANK" evidence="3">
    <location>
        <begin position="190"/>
        <end position="222"/>
    </location>
</feature>
<evidence type="ECO:0000313" key="6">
    <source>
        <dbReference type="Proteomes" id="UP000663832"/>
    </source>
</evidence>
<feature type="compositionally biased region" description="Low complexity" evidence="4">
    <location>
        <begin position="270"/>
        <end position="283"/>
    </location>
</feature>
<dbReference type="SUPFAM" id="SSF48403">
    <property type="entry name" value="Ankyrin repeat"/>
    <property type="match status" value="1"/>
</dbReference>
<keyword evidence="6" id="KW-1185">Reference proteome</keyword>
<evidence type="ECO:0000256" key="2">
    <source>
        <dbReference type="ARBA" id="ARBA00023043"/>
    </source>
</evidence>
<dbReference type="PANTHER" id="PTHR24124:SF14">
    <property type="entry name" value="CHROMOSOME UNDETERMINED SCAFFOLD_25, WHOLE GENOME SHOTGUN SEQUENCE"/>
    <property type="match status" value="1"/>
</dbReference>
<comment type="caution">
    <text evidence="5">The sequence shown here is derived from an EMBL/GenBank/DDBJ whole genome shotgun (WGS) entry which is preliminary data.</text>
</comment>
<dbReference type="Pfam" id="PF00023">
    <property type="entry name" value="Ank"/>
    <property type="match status" value="1"/>
</dbReference>
<name>A0A814LHC1_9BILA</name>
<dbReference type="PROSITE" id="PS50297">
    <property type="entry name" value="ANK_REP_REGION"/>
    <property type="match status" value="3"/>
</dbReference>
<dbReference type="EMBL" id="CAJNOM010000108">
    <property type="protein sequence ID" value="CAF1064731.1"/>
    <property type="molecule type" value="Genomic_DNA"/>
</dbReference>
<organism evidence="5 6">
    <name type="scientific">Adineta steineri</name>
    <dbReference type="NCBI Taxonomy" id="433720"/>
    <lineage>
        <taxon>Eukaryota</taxon>
        <taxon>Metazoa</taxon>
        <taxon>Spiralia</taxon>
        <taxon>Gnathifera</taxon>
        <taxon>Rotifera</taxon>
        <taxon>Eurotatoria</taxon>
        <taxon>Bdelloidea</taxon>
        <taxon>Adinetida</taxon>
        <taxon>Adinetidae</taxon>
        <taxon>Adineta</taxon>
    </lineage>
</organism>
<dbReference type="GO" id="GO:0005634">
    <property type="term" value="C:nucleus"/>
    <property type="evidence" value="ECO:0007669"/>
    <property type="project" value="TreeGrafter"/>
</dbReference>
<evidence type="ECO:0000313" key="5">
    <source>
        <dbReference type="EMBL" id="CAF1064731.1"/>
    </source>
</evidence>
<sequence length="295" mass="32564">MGQSQSSKFDKLFTLICTDNTEELSRQLRSCSSPERTTCLSNLSDADKAATLLMYAAIYGNMAICRLLLESGAQLFSRDNEGRNVLFYAIAGQAYNVAKYLIETALAEYDTEIRRNFINNTDNSGETCLHEAVKVHAVSCIEFLVKHDIDINIVNKDGVTALHRAVDLGHPDIVRLLLKHKAELNTKDVSGWTPLHVASAHNDVELVRLLVKSGARINATDNQGHSPLKWARETGSRDVFSFLKSQGGKEFDSVSSSTAANQRSSKKRNSLQQKQSSSSSKANSDSENHKEKTSI</sequence>
<evidence type="ECO:0000256" key="3">
    <source>
        <dbReference type="PROSITE-ProRule" id="PRU00023"/>
    </source>
</evidence>
<dbReference type="OrthoDB" id="194358at2759"/>
<dbReference type="PANTHER" id="PTHR24124">
    <property type="entry name" value="ANKYRIN REPEAT FAMILY A"/>
    <property type="match status" value="1"/>
</dbReference>
<dbReference type="PROSITE" id="PS50088">
    <property type="entry name" value="ANK_REPEAT"/>
    <property type="match status" value="4"/>
</dbReference>
<protein>
    <submittedName>
        <fullName evidence="5">Uncharacterized protein</fullName>
    </submittedName>
</protein>
<keyword evidence="2 3" id="KW-0040">ANK repeat</keyword>
<accession>A0A814LHC1</accession>
<dbReference type="Gene3D" id="1.25.40.20">
    <property type="entry name" value="Ankyrin repeat-containing domain"/>
    <property type="match status" value="2"/>
</dbReference>
<proteinExistence type="predicted"/>
<feature type="repeat" description="ANK" evidence="3">
    <location>
        <begin position="48"/>
        <end position="80"/>
    </location>
</feature>
<evidence type="ECO:0000256" key="4">
    <source>
        <dbReference type="SAM" id="MobiDB-lite"/>
    </source>
</evidence>
<evidence type="ECO:0000256" key="1">
    <source>
        <dbReference type="ARBA" id="ARBA00022737"/>
    </source>
</evidence>
<feature type="repeat" description="ANK" evidence="3">
    <location>
        <begin position="124"/>
        <end position="156"/>
    </location>
</feature>
<gene>
    <name evidence="5" type="ORF">QVE165_LOCUS18353</name>
</gene>
<dbReference type="Proteomes" id="UP000663832">
    <property type="component" value="Unassembled WGS sequence"/>
</dbReference>
<dbReference type="InterPro" id="IPR036770">
    <property type="entry name" value="Ankyrin_rpt-contain_sf"/>
</dbReference>